<feature type="compositionally biased region" description="Low complexity" evidence="2">
    <location>
        <begin position="322"/>
        <end position="342"/>
    </location>
</feature>
<feature type="coiled-coil region" evidence="1">
    <location>
        <begin position="694"/>
        <end position="728"/>
    </location>
</feature>
<gene>
    <name evidence="4 6" type="ORF">P152DRAFT_455081</name>
</gene>
<dbReference type="InterPro" id="IPR036638">
    <property type="entry name" value="HLH_DNA-bd_sf"/>
</dbReference>
<dbReference type="SUPFAM" id="SSF47459">
    <property type="entry name" value="HLH, helix-loop-helix DNA-binding domain"/>
    <property type="match status" value="1"/>
</dbReference>
<dbReference type="AlphaFoldDB" id="A0A6G1GC02"/>
<dbReference type="Gene3D" id="4.10.280.10">
    <property type="entry name" value="Helix-loop-helix DNA-binding domain"/>
    <property type="match status" value="1"/>
</dbReference>
<evidence type="ECO:0000313" key="6">
    <source>
        <dbReference type="RefSeq" id="XP_033537000.1"/>
    </source>
</evidence>
<dbReference type="RefSeq" id="XP_033537000.1">
    <property type="nucleotide sequence ID" value="XM_033678719.1"/>
</dbReference>
<sequence>MNGDPASAWVESDQFPSLSTMEPSDFDFVGLPDGLDEFDFANLHFDQAFGTSPGAQGLSNLVSQTEENVMDGTNEGNERRPSQQEGNGNGTLHLGQEFMDFHIEPQYGNGGPQLGNKFGVTQEHGYLPQRMAPPTPTSMELTAADAVIYINSLDPATRSIVEQQFMRKNDVAQFTPLLSPVVPSNDSRNYAPSDYSSGGPLFSPLASPALMGLGDHSRIYGRRSQAASTSSPGADAREDVDMFDNTTSHPIPAPPSRPKRAVRAPKATAAASRSAAPTPRLRQSPIVKPQRRKGASTTLPPREVQALLGQSAHPRAPLSPASVPSFSFPGSRSGSDGDSISPEPLTEVMGPPPKPASAAPSPNIMAKSGHRPLNQSHLAPATPASLLRSHQVAMPPTSHYQSPTLSPNSAAQTVRQNPEPFVLDDLILPEAAAEPSRTQPGSGSISTSRPANGPVSASNTPRLSSAKRPELDQLHIPANTPGKSSPLLTASPLATPSSATPRLSAASTTGQTPGNGGKANGRKRGSVSGGTMASPALRPKISPSIKPLLPEGGPITPEAHAILLASKSNYHHILEGTALAGPYPETLSRGLTSKRTSHKLAEQGRRNRINSALVEMQSLLPQSPILNASRRGSVSGLASGNASPEFLAADAGARAGGTAGKDVDEGAEKGGKGGAQQLAGNSKAATVESAIAYIRLLQSEADERRRVLEEKDRELEELRRRVGALGGD</sequence>
<feature type="region of interest" description="Disordered" evidence="2">
    <location>
        <begin position="1"/>
        <end position="21"/>
    </location>
</feature>
<feature type="domain" description="BHLH" evidence="3">
    <location>
        <begin position="593"/>
        <end position="697"/>
    </location>
</feature>
<evidence type="ECO:0000256" key="1">
    <source>
        <dbReference type="SAM" id="Coils"/>
    </source>
</evidence>
<feature type="region of interest" description="Disordered" evidence="2">
    <location>
        <begin position="653"/>
        <end position="683"/>
    </location>
</feature>
<feature type="compositionally biased region" description="Polar residues" evidence="2">
    <location>
        <begin position="436"/>
        <end position="463"/>
    </location>
</feature>
<accession>A0A6G1GC02</accession>
<organism evidence="4">
    <name type="scientific">Eremomyces bilateralis CBS 781.70</name>
    <dbReference type="NCBI Taxonomy" id="1392243"/>
    <lineage>
        <taxon>Eukaryota</taxon>
        <taxon>Fungi</taxon>
        <taxon>Dikarya</taxon>
        <taxon>Ascomycota</taxon>
        <taxon>Pezizomycotina</taxon>
        <taxon>Dothideomycetes</taxon>
        <taxon>Dothideomycetes incertae sedis</taxon>
        <taxon>Eremomycetales</taxon>
        <taxon>Eremomycetaceae</taxon>
        <taxon>Eremomyces</taxon>
    </lineage>
</organism>
<keyword evidence="5" id="KW-1185">Reference proteome</keyword>
<dbReference type="GO" id="GO:0046983">
    <property type="term" value="F:protein dimerization activity"/>
    <property type="evidence" value="ECO:0007669"/>
    <property type="project" value="InterPro"/>
</dbReference>
<feature type="region of interest" description="Disordered" evidence="2">
    <location>
        <begin position="434"/>
        <end position="543"/>
    </location>
</feature>
<feature type="compositionally biased region" description="Low complexity" evidence="2">
    <location>
        <begin position="264"/>
        <end position="280"/>
    </location>
</feature>
<dbReference type="GeneID" id="54419289"/>
<dbReference type="EMBL" id="ML975151">
    <property type="protein sequence ID" value="KAF1815369.1"/>
    <property type="molecule type" value="Genomic_DNA"/>
</dbReference>
<dbReference type="PROSITE" id="PS50888">
    <property type="entry name" value="BHLH"/>
    <property type="match status" value="1"/>
</dbReference>
<dbReference type="Pfam" id="PF00010">
    <property type="entry name" value="HLH"/>
    <property type="match status" value="1"/>
</dbReference>
<feature type="region of interest" description="Disordered" evidence="2">
    <location>
        <begin position="68"/>
        <end position="93"/>
    </location>
</feature>
<dbReference type="InterPro" id="IPR011598">
    <property type="entry name" value="bHLH_dom"/>
</dbReference>
<feature type="compositionally biased region" description="Polar residues" evidence="2">
    <location>
        <begin position="481"/>
        <end position="512"/>
    </location>
</feature>
<evidence type="ECO:0000313" key="5">
    <source>
        <dbReference type="Proteomes" id="UP000504638"/>
    </source>
</evidence>
<protein>
    <recommendedName>
        <fullName evidence="3">BHLH domain-containing protein</fullName>
    </recommendedName>
</protein>
<dbReference type="CDD" id="cd11392">
    <property type="entry name" value="bHLH_ScPHO4_like"/>
    <property type="match status" value="1"/>
</dbReference>
<dbReference type="SMART" id="SM00353">
    <property type="entry name" value="HLH"/>
    <property type="match status" value="1"/>
</dbReference>
<evidence type="ECO:0000256" key="2">
    <source>
        <dbReference type="SAM" id="MobiDB-lite"/>
    </source>
</evidence>
<feature type="region of interest" description="Disordered" evidence="2">
    <location>
        <begin position="314"/>
        <end position="386"/>
    </location>
</feature>
<dbReference type="Proteomes" id="UP000504638">
    <property type="component" value="Unplaced"/>
</dbReference>
<feature type="region of interest" description="Disordered" evidence="2">
    <location>
        <begin position="222"/>
        <end position="300"/>
    </location>
</feature>
<feature type="compositionally biased region" description="Polar residues" evidence="2">
    <location>
        <begin position="398"/>
        <end position="414"/>
    </location>
</feature>
<dbReference type="OrthoDB" id="5344169at2759"/>
<name>A0A6G1GC02_9PEZI</name>
<feature type="compositionally biased region" description="Basic and acidic residues" evidence="2">
    <location>
        <begin position="661"/>
        <end position="671"/>
    </location>
</feature>
<evidence type="ECO:0000259" key="3">
    <source>
        <dbReference type="PROSITE" id="PS50888"/>
    </source>
</evidence>
<reference evidence="6" key="2">
    <citation type="submission" date="2020-04" db="EMBL/GenBank/DDBJ databases">
        <authorList>
            <consortium name="NCBI Genome Project"/>
        </authorList>
    </citation>
    <scope>NUCLEOTIDE SEQUENCE</scope>
    <source>
        <strain evidence="6">CBS 781.70</strain>
    </source>
</reference>
<reference evidence="4 6" key="1">
    <citation type="submission" date="2020-01" db="EMBL/GenBank/DDBJ databases">
        <authorList>
            <consortium name="DOE Joint Genome Institute"/>
            <person name="Haridas S."/>
            <person name="Albert R."/>
            <person name="Binder M."/>
            <person name="Bloem J."/>
            <person name="Labutti K."/>
            <person name="Salamov A."/>
            <person name="Andreopoulos B."/>
            <person name="Baker S.E."/>
            <person name="Barry K."/>
            <person name="Bills G."/>
            <person name="Bluhm B.H."/>
            <person name="Cannon C."/>
            <person name="Castanera R."/>
            <person name="Culley D.E."/>
            <person name="Daum C."/>
            <person name="Ezra D."/>
            <person name="Gonzalez J.B."/>
            <person name="Henrissat B."/>
            <person name="Kuo A."/>
            <person name="Liang C."/>
            <person name="Lipzen A."/>
            <person name="Lutzoni F."/>
            <person name="Magnuson J."/>
            <person name="Mondo S."/>
            <person name="Nolan M."/>
            <person name="Ohm R."/>
            <person name="Pangilinan J."/>
            <person name="Park H.-J."/>
            <person name="Ramirez L."/>
            <person name="Alfaro M."/>
            <person name="Sun H."/>
            <person name="Tritt A."/>
            <person name="Yoshinaga Y."/>
            <person name="Zwiers L.-H."/>
            <person name="Turgeon B.G."/>
            <person name="Goodwin S.B."/>
            <person name="Spatafora J.W."/>
            <person name="Crous P.W."/>
            <person name="Grigoriev I.V."/>
        </authorList>
    </citation>
    <scope>NUCLEOTIDE SEQUENCE</scope>
    <source>
        <strain evidence="4 6">CBS 781.70</strain>
    </source>
</reference>
<keyword evidence="1" id="KW-0175">Coiled coil</keyword>
<feature type="region of interest" description="Disordered" evidence="2">
    <location>
        <begin position="395"/>
        <end position="414"/>
    </location>
</feature>
<reference evidence="6" key="3">
    <citation type="submission" date="2025-04" db="UniProtKB">
        <authorList>
            <consortium name="RefSeq"/>
        </authorList>
    </citation>
    <scope>IDENTIFICATION</scope>
    <source>
        <strain evidence="6">CBS 781.70</strain>
    </source>
</reference>
<proteinExistence type="predicted"/>
<evidence type="ECO:0000313" key="4">
    <source>
        <dbReference type="EMBL" id="KAF1815369.1"/>
    </source>
</evidence>